<reference evidence="1 2" key="1">
    <citation type="submission" date="2023-07" db="EMBL/GenBank/DDBJ databases">
        <title>Genomic Encyclopedia of Type Strains, Phase IV (KMG-IV): sequencing the most valuable type-strain genomes for metagenomic binning, comparative biology and taxonomic classification.</title>
        <authorList>
            <person name="Goeker M."/>
        </authorList>
    </citation>
    <scope>NUCLEOTIDE SEQUENCE [LARGE SCALE GENOMIC DNA]</scope>
    <source>
        <strain evidence="1 2">DSM 14914</strain>
    </source>
</reference>
<dbReference type="EMBL" id="JAUSWA010000016">
    <property type="protein sequence ID" value="MDQ0494829.1"/>
    <property type="molecule type" value="Genomic_DNA"/>
</dbReference>
<evidence type="ECO:0000313" key="1">
    <source>
        <dbReference type="EMBL" id="MDQ0494829.1"/>
    </source>
</evidence>
<comment type="caution">
    <text evidence="1">The sequence shown here is derived from an EMBL/GenBank/DDBJ whole genome shotgun (WGS) entry which is preliminary data.</text>
</comment>
<name>A0ABU0L2P6_9BACL</name>
<keyword evidence="2" id="KW-1185">Reference proteome</keyword>
<gene>
    <name evidence="1" type="ORF">QOZ95_002996</name>
</gene>
<proteinExistence type="predicted"/>
<organism evidence="1 2">
    <name type="scientific">Paenibacillus brasilensis</name>
    <dbReference type="NCBI Taxonomy" id="128574"/>
    <lineage>
        <taxon>Bacteria</taxon>
        <taxon>Bacillati</taxon>
        <taxon>Bacillota</taxon>
        <taxon>Bacilli</taxon>
        <taxon>Bacillales</taxon>
        <taxon>Paenibacillaceae</taxon>
        <taxon>Paenibacillus</taxon>
    </lineage>
</organism>
<accession>A0ABU0L2P6</accession>
<dbReference type="RefSeq" id="WP_244316066.1">
    <property type="nucleotide sequence ID" value="NZ_CP045298.1"/>
</dbReference>
<sequence>METSKCKGRVGKLSVRIAVADDNNEKESFVHSKARYWSQVTSFFTKSIGHIMAALTAKKPNALGKSGHSVVLNHSTIPEVTVPAPAPGVNRLSVPLNKEE</sequence>
<protein>
    <submittedName>
        <fullName evidence="1">Uncharacterized protein</fullName>
    </submittedName>
</protein>
<dbReference type="Proteomes" id="UP001242811">
    <property type="component" value="Unassembled WGS sequence"/>
</dbReference>
<evidence type="ECO:0000313" key="2">
    <source>
        <dbReference type="Proteomes" id="UP001242811"/>
    </source>
</evidence>